<evidence type="ECO:0000313" key="2">
    <source>
        <dbReference type="Proteomes" id="UP001482620"/>
    </source>
</evidence>
<name>A0ABV0U5U2_9TELE</name>
<keyword evidence="2" id="KW-1185">Reference proteome</keyword>
<organism evidence="1 2">
    <name type="scientific">Ilyodon furcidens</name>
    <name type="common">goldbreast splitfin</name>
    <dbReference type="NCBI Taxonomy" id="33524"/>
    <lineage>
        <taxon>Eukaryota</taxon>
        <taxon>Metazoa</taxon>
        <taxon>Chordata</taxon>
        <taxon>Craniata</taxon>
        <taxon>Vertebrata</taxon>
        <taxon>Euteleostomi</taxon>
        <taxon>Actinopterygii</taxon>
        <taxon>Neopterygii</taxon>
        <taxon>Teleostei</taxon>
        <taxon>Neoteleostei</taxon>
        <taxon>Acanthomorphata</taxon>
        <taxon>Ovalentaria</taxon>
        <taxon>Atherinomorphae</taxon>
        <taxon>Cyprinodontiformes</taxon>
        <taxon>Goodeidae</taxon>
        <taxon>Ilyodon</taxon>
    </lineage>
</organism>
<protein>
    <submittedName>
        <fullName evidence="1">Uncharacterized protein</fullName>
    </submittedName>
</protein>
<proteinExistence type="predicted"/>
<comment type="caution">
    <text evidence="1">The sequence shown here is derived from an EMBL/GenBank/DDBJ whole genome shotgun (WGS) entry which is preliminary data.</text>
</comment>
<evidence type="ECO:0000313" key="1">
    <source>
        <dbReference type="EMBL" id="MEQ2240179.1"/>
    </source>
</evidence>
<accession>A0ABV0U5U2</accession>
<reference evidence="1 2" key="1">
    <citation type="submission" date="2021-06" db="EMBL/GenBank/DDBJ databases">
        <authorList>
            <person name="Palmer J.M."/>
        </authorList>
    </citation>
    <scope>NUCLEOTIDE SEQUENCE [LARGE SCALE GENOMIC DNA]</scope>
    <source>
        <strain evidence="2">if_2019</strain>
        <tissue evidence="1">Muscle</tissue>
    </source>
</reference>
<sequence>VDQALFMRDIRRNFPTVLRTLDSCFVPLAARSDVVLTASSEPCPPSTIPLRTLLLRQCCVARRSPGSQPLPGGLNPTRFSLLLLFPAPDPENKVFLNVSLFNRVFLHVGQVGHQQYDNLLPFCF</sequence>
<feature type="non-terminal residue" evidence="1">
    <location>
        <position position="1"/>
    </location>
</feature>
<dbReference type="Proteomes" id="UP001482620">
    <property type="component" value="Unassembled WGS sequence"/>
</dbReference>
<gene>
    <name evidence="1" type="ORF">ILYODFUR_012135</name>
</gene>
<dbReference type="EMBL" id="JAHRIQ010058867">
    <property type="protein sequence ID" value="MEQ2240179.1"/>
    <property type="molecule type" value="Genomic_DNA"/>
</dbReference>